<dbReference type="OrthoDB" id="5296287at2759"/>
<proteinExistence type="predicted"/>
<dbReference type="GO" id="GO:0003677">
    <property type="term" value="F:DNA binding"/>
    <property type="evidence" value="ECO:0007669"/>
    <property type="project" value="InterPro"/>
</dbReference>
<evidence type="ECO:0000313" key="7">
    <source>
        <dbReference type="Proteomes" id="UP000248405"/>
    </source>
</evidence>
<keyword evidence="2" id="KW-0804">Transcription</keyword>
<dbReference type="GO" id="GO:0008270">
    <property type="term" value="F:zinc ion binding"/>
    <property type="evidence" value="ECO:0007669"/>
    <property type="project" value="InterPro"/>
</dbReference>
<feature type="compositionally biased region" description="Low complexity" evidence="4">
    <location>
        <begin position="232"/>
        <end position="242"/>
    </location>
</feature>
<keyword evidence="3" id="KW-0539">Nucleus</keyword>
<evidence type="ECO:0000256" key="3">
    <source>
        <dbReference type="ARBA" id="ARBA00023242"/>
    </source>
</evidence>
<dbReference type="CDD" id="cd12148">
    <property type="entry name" value="fungal_TF_MHR"/>
    <property type="match status" value="1"/>
</dbReference>
<feature type="domain" description="Xylanolytic transcriptional activator regulatory" evidence="5">
    <location>
        <begin position="1"/>
        <end position="138"/>
    </location>
</feature>
<evidence type="ECO:0000256" key="1">
    <source>
        <dbReference type="ARBA" id="ARBA00023015"/>
    </source>
</evidence>
<name>A0A319B369_ASPVC</name>
<accession>A0A319B369</accession>
<reference evidence="6" key="1">
    <citation type="submission" date="2016-12" db="EMBL/GenBank/DDBJ databases">
        <title>The genomes of Aspergillus section Nigri reveals drivers in fungal speciation.</title>
        <authorList>
            <consortium name="DOE Joint Genome Institute"/>
            <person name="Vesth T.C."/>
            <person name="Nybo J."/>
            <person name="Theobald S."/>
            <person name="Brandl J."/>
            <person name="Frisvad J.C."/>
            <person name="Nielsen K.F."/>
            <person name="Lyhne E.K."/>
            <person name="Kogle M.E."/>
            <person name="Kuo A."/>
            <person name="Riley R."/>
            <person name="Clum A."/>
            <person name="Nolan M."/>
            <person name="Lipzen A."/>
            <person name="Salamov A."/>
            <person name="Henrissat B."/>
            <person name="Wiebenga A."/>
            <person name="De Vries R.P."/>
            <person name="Grigoriev I.V."/>
            <person name="Mortensen U.H."/>
            <person name="Andersen M.R."/>
            <person name="Baker S.E."/>
        </authorList>
    </citation>
    <scope>NUCLEOTIDE SEQUENCE [LARGE SCALE GENOMIC DNA]</scope>
    <source>
        <strain evidence="6">CBS 113365</strain>
    </source>
</reference>
<dbReference type="Proteomes" id="UP000248405">
    <property type="component" value="Unassembled WGS sequence"/>
</dbReference>
<keyword evidence="7" id="KW-1185">Reference proteome</keyword>
<feature type="region of interest" description="Disordered" evidence="4">
    <location>
        <begin position="219"/>
        <end position="242"/>
    </location>
</feature>
<dbReference type="AlphaFoldDB" id="A0A319B369"/>
<dbReference type="RefSeq" id="XP_025560981.1">
    <property type="nucleotide sequence ID" value="XM_025711485.1"/>
</dbReference>
<dbReference type="PANTHER" id="PTHR47654:SF4">
    <property type="entry name" value="ZN(II)2CYS6 TRANSCRIPTION FACTOR (EUROFUNG)"/>
    <property type="match status" value="1"/>
</dbReference>
<dbReference type="Pfam" id="PF04082">
    <property type="entry name" value="Fungal_trans"/>
    <property type="match status" value="1"/>
</dbReference>
<evidence type="ECO:0000256" key="2">
    <source>
        <dbReference type="ARBA" id="ARBA00023163"/>
    </source>
</evidence>
<evidence type="ECO:0000259" key="5">
    <source>
        <dbReference type="Pfam" id="PF04082"/>
    </source>
</evidence>
<keyword evidence="1" id="KW-0805">Transcription regulation</keyword>
<evidence type="ECO:0000313" key="6">
    <source>
        <dbReference type="EMBL" id="PYH67187.1"/>
    </source>
</evidence>
<dbReference type="EMBL" id="KZ821631">
    <property type="protein sequence ID" value="PYH67187.1"/>
    <property type="molecule type" value="Genomic_DNA"/>
</dbReference>
<dbReference type="PANTHER" id="PTHR47654">
    <property type="entry name" value="ZN(II)2CYS6 TRANSCRIPTION FACTOR (EUROFUNG)-RELATED"/>
    <property type="match status" value="1"/>
</dbReference>
<organism evidence="6 7">
    <name type="scientific">Aspergillus vadensis (strain CBS 113365 / IMI 142717 / IBT 24658)</name>
    <dbReference type="NCBI Taxonomy" id="1448311"/>
    <lineage>
        <taxon>Eukaryota</taxon>
        <taxon>Fungi</taxon>
        <taxon>Dikarya</taxon>
        <taxon>Ascomycota</taxon>
        <taxon>Pezizomycotina</taxon>
        <taxon>Eurotiomycetes</taxon>
        <taxon>Eurotiomycetidae</taxon>
        <taxon>Eurotiales</taxon>
        <taxon>Aspergillaceae</taxon>
        <taxon>Aspergillus</taxon>
        <taxon>Aspergillus subgen. Circumdati</taxon>
    </lineage>
</organism>
<evidence type="ECO:0000256" key="4">
    <source>
        <dbReference type="SAM" id="MobiDB-lite"/>
    </source>
</evidence>
<sequence length="397" mass="44502">MAFRSAASLGINLRFVDDRTQYPAKEARIRLWWSIFLLEHLLTAITGRVSYVGERLSATLLPIPFEETAFGRPDVLPLCHDSALRMNRLKPTLLQTEEEARASVSWLASCEPSPSLFFHCIVDLAAIAQDIVSNVYSFQALHDCGNRIEQGIRKYSGVLNNWLSKVPEAYRFISVNGDQVNIPCDDNTRCRRERVSLALRYYSTCIMLCRPCLTRASSPQRPQSPDPANAQHSHPSSLHNSSSRAHFRSTMALMCVRSARSLLLCLPQTPNIMWITAMTPWWCILYYIMQATTAILCHLSSWPPGPSGHPPARVFSDLEVTDREIKKAMCWLHHMAYTDPASGRAFRQCNSVLQRIAPSLGIDLSDLPDRGDLPTGGDSAKRGNCIQLMAGPRETLC</sequence>
<dbReference type="GeneID" id="37216077"/>
<dbReference type="InterPro" id="IPR007219">
    <property type="entry name" value="XnlR_reg_dom"/>
</dbReference>
<dbReference type="GO" id="GO:0006351">
    <property type="term" value="P:DNA-templated transcription"/>
    <property type="evidence" value="ECO:0007669"/>
    <property type="project" value="InterPro"/>
</dbReference>
<gene>
    <name evidence="6" type="ORF">BO88DRAFT_466732</name>
</gene>
<dbReference type="InterPro" id="IPR053230">
    <property type="entry name" value="Trans_reg_galc"/>
</dbReference>
<protein>
    <recommendedName>
        <fullName evidence="5">Xylanolytic transcriptional activator regulatory domain-containing protein</fullName>
    </recommendedName>
</protein>